<dbReference type="SUPFAM" id="SSF48726">
    <property type="entry name" value="Immunoglobulin"/>
    <property type="match status" value="1"/>
</dbReference>
<keyword evidence="4" id="KW-1185">Reference proteome</keyword>
<evidence type="ECO:0000313" key="4">
    <source>
        <dbReference type="Proteomes" id="UP000694403"/>
    </source>
</evidence>
<dbReference type="Pfam" id="PF07686">
    <property type="entry name" value="V-set"/>
    <property type="match status" value="1"/>
</dbReference>
<feature type="chain" id="PRO_5034752188" description="Ig-like domain-containing protein" evidence="1">
    <location>
        <begin position="27"/>
        <end position="195"/>
    </location>
</feature>
<reference evidence="3" key="2">
    <citation type="submission" date="2025-09" db="UniProtKB">
        <authorList>
            <consortium name="Ensembl"/>
        </authorList>
    </citation>
    <scope>IDENTIFICATION</scope>
</reference>
<dbReference type="InterPro" id="IPR036179">
    <property type="entry name" value="Ig-like_dom_sf"/>
</dbReference>
<dbReference type="SMART" id="SM00409">
    <property type="entry name" value="IG"/>
    <property type="match status" value="1"/>
</dbReference>
<sequence length="195" mass="21479">MLVVTTENFFLGVWLVSLAHMLGVHAQPTLTQPASESVALGGTIKLSCTMSSGTSISGYFIYWFQQTAGNPPRKLLYYRDESSKQQASGVPARFSASKDTSSNICYLTISGIQAEDDADYYCITWHSNALHSDILRQGTETKTFCTLGPLETKPQKPQERPSQKTEIYTKEADSEPLWKFLVELVSSAPIPPCAS</sequence>
<dbReference type="InterPro" id="IPR003599">
    <property type="entry name" value="Ig_sub"/>
</dbReference>
<dbReference type="SMART" id="SM00406">
    <property type="entry name" value="IGv"/>
    <property type="match status" value="1"/>
</dbReference>
<feature type="domain" description="Ig-like" evidence="2">
    <location>
        <begin position="28"/>
        <end position="122"/>
    </location>
</feature>
<keyword evidence="1" id="KW-0732">Signal</keyword>
<protein>
    <recommendedName>
        <fullName evidence="2">Ig-like domain-containing protein</fullName>
    </recommendedName>
</protein>
<evidence type="ECO:0000259" key="2">
    <source>
        <dbReference type="PROSITE" id="PS50835"/>
    </source>
</evidence>
<organism evidence="3 4">
    <name type="scientific">Chelydra serpentina</name>
    <name type="common">Snapping turtle</name>
    <name type="synonym">Testudo serpentina</name>
    <dbReference type="NCBI Taxonomy" id="8475"/>
    <lineage>
        <taxon>Eukaryota</taxon>
        <taxon>Metazoa</taxon>
        <taxon>Chordata</taxon>
        <taxon>Craniata</taxon>
        <taxon>Vertebrata</taxon>
        <taxon>Euteleostomi</taxon>
        <taxon>Archelosauria</taxon>
        <taxon>Testudinata</taxon>
        <taxon>Testudines</taxon>
        <taxon>Cryptodira</taxon>
        <taxon>Durocryptodira</taxon>
        <taxon>Americhelydia</taxon>
        <taxon>Chelydroidea</taxon>
        <taxon>Chelydridae</taxon>
        <taxon>Chelydra</taxon>
    </lineage>
</organism>
<dbReference type="InterPro" id="IPR050150">
    <property type="entry name" value="IgV_Light_Chain"/>
</dbReference>
<dbReference type="PANTHER" id="PTHR23267">
    <property type="entry name" value="IMMUNOGLOBULIN LIGHT CHAIN"/>
    <property type="match status" value="1"/>
</dbReference>
<dbReference type="InterPro" id="IPR007110">
    <property type="entry name" value="Ig-like_dom"/>
</dbReference>
<accession>A0A8C3SCP8</accession>
<evidence type="ECO:0000313" key="3">
    <source>
        <dbReference type="Ensembl" id="ENSCSRP00000013169.1"/>
    </source>
</evidence>
<evidence type="ECO:0000256" key="1">
    <source>
        <dbReference type="SAM" id="SignalP"/>
    </source>
</evidence>
<dbReference type="PROSITE" id="PS50835">
    <property type="entry name" value="IG_LIKE"/>
    <property type="match status" value="1"/>
</dbReference>
<proteinExistence type="predicted"/>
<reference evidence="3" key="1">
    <citation type="submission" date="2025-08" db="UniProtKB">
        <authorList>
            <consortium name="Ensembl"/>
        </authorList>
    </citation>
    <scope>IDENTIFICATION</scope>
</reference>
<dbReference type="Gene3D" id="2.60.40.10">
    <property type="entry name" value="Immunoglobulins"/>
    <property type="match status" value="1"/>
</dbReference>
<name>A0A8C3SCP8_CHESE</name>
<dbReference type="Proteomes" id="UP000694403">
    <property type="component" value="Unplaced"/>
</dbReference>
<feature type="signal peptide" evidence="1">
    <location>
        <begin position="1"/>
        <end position="26"/>
    </location>
</feature>
<dbReference type="AlphaFoldDB" id="A0A8C3SCP8"/>
<dbReference type="InterPro" id="IPR013783">
    <property type="entry name" value="Ig-like_fold"/>
</dbReference>
<dbReference type="InterPro" id="IPR013106">
    <property type="entry name" value="Ig_V-set"/>
</dbReference>
<dbReference type="Ensembl" id="ENSCSRT00000013707.1">
    <property type="protein sequence ID" value="ENSCSRP00000013169.1"/>
    <property type="gene ID" value="ENSCSRG00000009916.1"/>
</dbReference>